<dbReference type="OrthoDB" id="5427350at2759"/>
<feature type="signal peptide" evidence="1">
    <location>
        <begin position="1"/>
        <end position="16"/>
    </location>
</feature>
<dbReference type="HOGENOM" id="CLU_018249_2_0_1"/>
<dbReference type="RefSeq" id="XP_014183263.1">
    <property type="nucleotide sequence ID" value="XM_014327788.1"/>
</dbReference>
<keyword evidence="1" id="KW-0732">Signal</keyword>
<dbReference type="PANTHER" id="PTHR35340:SF5">
    <property type="entry name" value="ASST-DOMAIN-CONTAINING PROTEIN"/>
    <property type="match status" value="1"/>
</dbReference>
<comment type="caution">
    <text evidence="2">The sequence shown here is derived from an EMBL/GenBank/DDBJ whole genome shotgun (WGS) entry which is preliminary data.</text>
</comment>
<dbReference type="InterPro" id="IPR053143">
    <property type="entry name" value="Arylsulfate_ST"/>
</dbReference>
<organism evidence="2 3">
    <name type="scientific">Trichosporon asahii var. asahii (strain ATCC 90039 / CBS 2479 / JCM 2466 / KCTC 7840 / NBRC 103889/ NCYC 2677 / UAMH 7654)</name>
    <name type="common">Yeast</name>
    <dbReference type="NCBI Taxonomy" id="1186058"/>
    <lineage>
        <taxon>Eukaryota</taxon>
        <taxon>Fungi</taxon>
        <taxon>Dikarya</taxon>
        <taxon>Basidiomycota</taxon>
        <taxon>Agaricomycotina</taxon>
        <taxon>Tremellomycetes</taxon>
        <taxon>Trichosporonales</taxon>
        <taxon>Trichosporonaceae</taxon>
        <taxon>Trichosporon</taxon>
    </lineage>
</organism>
<evidence type="ECO:0000313" key="3">
    <source>
        <dbReference type="Proteomes" id="UP000002748"/>
    </source>
</evidence>
<reference evidence="2 3" key="1">
    <citation type="journal article" date="2012" name="Eukaryot. Cell">
        <title>Draft genome sequence of CBS 2479, the standard type strain of Trichosporon asahii.</title>
        <authorList>
            <person name="Yang R.Y."/>
            <person name="Li H.T."/>
            <person name="Zhu H."/>
            <person name="Zhou G.P."/>
            <person name="Wang M."/>
            <person name="Wang L."/>
        </authorList>
    </citation>
    <scope>NUCLEOTIDE SEQUENCE [LARGE SCALE GENOMIC DNA]</scope>
    <source>
        <strain evidence="3">ATCC 90039 / CBS 2479 / JCM 2466 / KCTC 7840 / NCYC 2677 / UAMH 7654</strain>
    </source>
</reference>
<dbReference type="AlphaFoldDB" id="J5TPV8"/>
<dbReference type="Proteomes" id="UP000002748">
    <property type="component" value="Unassembled WGS sequence"/>
</dbReference>
<evidence type="ECO:0000256" key="1">
    <source>
        <dbReference type="SAM" id="SignalP"/>
    </source>
</evidence>
<feature type="chain" id="PRO_5003784962" description="Arylsulfotransferase" evidence="1">
    <location>
        <begin position="17"/>
        <end position="474"/>
    </location>
</feature>
<dbReference type="Pfam" id="PF14269">
    <property type="entry name" value="Arylsulfotran_2"/>
    <property type="match status" value="1"/>
</dbReference>
<accession>J5TPV8</accession>
<dbReference type="PANTHER" id="PTHR35340">
    <property type="entry name" value="PQQ ENZYME REPEAT PROTEIN-RELATED"/>
    <property type="match status" value="1"/>
</dbReference>
<dbReference type="VEuPathDB" id="FungiDB:A1Q1_06739"/>
<evidence type="ECO:0000313" key="2">
    <source>
        <dbReference type="EMBL" id="EJT52026.1"/>
    </source>
</evidence>
<evidence type="ECO:0008006" key="4">
    <source>
        <dbReference type="Google" id="ProtNLM"/>
    </source>
</evidence>
<proteinExistence type="predicted"/>
<dbReference type="InterPro" id="IPR039535">
    <property type="entry name" value="ASST-like"/>
</dbReference>
<dbReference type="EMBL" id="ALBS01000037">
    <property type="protein sequence ID" value="EJT52026.1"/>
    <property type="molecule type" value="Genomic_DNA"/>
</dbReference>
<gene>
    <name evidence="2" type="ORF">A1Q1_06739</name>
</gene>
<sequence>MLCLLTASLLAVPALSAYVNQSREYNQGKYGDGPYQDVLFNFQKFPSSAPEDEYLFIAPRGQAVRSAGPYIFDRYGELVWDGTMFGFGQTMTYMPTTYQGKSVLALWQGNFNINGYGNGQGVILDEHYNVIANVAPASTFTSVYPVKRYDLSGYQNTLASPRNGYILDGVAQEIDIATGRAIWTWSALDHVHPSQCYLPPGTSGSRDSPWDYFHINSIEKDSKGNYLISSRHCSAVYYVRGSDGAILWTLGGRNSSFRQDRRTSFSFQHDARWHDDETTISLFDNAATGGRGSTARGLHLRPNSNSGTVDFIQEMLPYLRTPSLSQGNVDRQGNGNWILGWGNIPYVSETSQSGELLWAGQFGYGDVQSYTAHRAKWVGYPNTKPDLAIRKNNQGYTVFMSWNGATEVKWWEIFSTSGTQSRSVGRIGKSGFETTFSVESSNFDGFFVQGLKGDGTVLGTSRIRRTDGRDGGDP</sequence>
<name>J5TPV8_TRIAS</name>
<dbReference type="KEGG" id="tasa:A1Q1_06739"/>
<dbReference type="GeneID" id="25990251"/>
<protein>
    <recommendedName>
        <fullName evidence="4">Arylsulfotransferase</fullName>
    </recommendedName>
</protein>